<proteinExistence type="predicted"/>
<accession>A0ACB9TJ39</accession>
<evidence type="ECO:0000313" key="1">
    <source>
        <dbReference type="EMBL" id="KAI4466824.1"/>
    </source>
</evidence>
<evidence type="ECO:0000313" key="2">
    <source>
        <dbReference type="Proteomes" id="UP001056778"/>
    </source>
</evidence>
<protein>
    <submittedName>
        <fullName evidence="1">Nucleotidase-related</fullName>
    </submittedName>
</protein>
<comment type="caution">
    <text evidence="1">The sequence shown here is derived from an EMBL/GenBank/DDBJ whole genome shotgun (WGS) entry which is preliminary data.</text>
</comment>
<keyword evidence="2" id="KW-1185">Reference proteome</keyword>
<sequence length="773" mass="88336">MFHTHQLYYKKRIGLTGVMCNTKEMTAFQKLIIIDDPNEGIRKAVGKLKWDSNDQVNLIIVASHCGYVTDIELARKSRDIHVIVGGHSGTFLYKGDPGSAVVEQQPQGEYPTAIQNLVGELVYIVHASHATKYVGKFEIDYGKQIVYYCWGNPVLMDQNIVENERVRQILAKHRPSLAHFHNTIVGISHIVMEGYQDNCKIRECNIGNLVADAMAFKIANLTGTSKRWSVSGASIINGGAIATGIRTPSITHSIKYRDLSKALPYQNCIHILKMTGDDLMKALEHSVSDHFFHGSKLARSQFLQVSGIRVVYDLNRRSGRRIISVAIRCGFCTDVRYQKLDSSRIYYVGMTDYLALKGDGYTMFDIDTVQDHFYKYTRLDLLETVREFMVRQELVEPIPQERIVLIRTKNKRKKRFICICRIKCLYFRQHLKIQRRVLRDTSDPFQMPDKNFIKHFRLSKELTMYLINELRPFLRNGERSTAISIEKQILSCLLFFAHGSYQSCIGGNFNLGLSQQAMSKCLSNITNAIVENLLQTWIVFPQTEQERNNVKQGFLEKFDFPGVIGAIDCTHVAIIAPPMDYLIHPGIAFYNRKGFYSINVQLICDSNLRILNCNTRFPGSSHDAAIWSLSTVNMHLQELYRAEALRSSWLIGDSGYSLQPWLLTPITDAAENTPEGRYNRTHIAARNCIERCNGVLKQRFRCLLQHRVLHYDPIKAGKIILCCAVLHNMALQVDSFMNLDEPQVNNEENRINDANYNGMSISNKYVENVNVFL</sequence>
<organism evidence="1 2">
    <name type="scientific">Holotrichia oblita</name>
    <name type="common">Chafer beetle</name>
    <dbReference type="NCBI Taxonomy" id="644536"/>
    <lineage>
        <taxon>Eukaryota</taxon>
        <taxon>Metazoa</taxon>
        <taxon>Ecdysozoa</taxon>
        <taxon>Arthropoda</taxon>
        <taxon>Hexapoda</taxon>
        <taxon>Insecta</taxon>
        <taxon>Pterygota</taxon>
        <taxon>Neoptera</taxon>
        <taxon>Endopterygota</taxon>
        <taxon>Coleoptera</taxon>
        <taxon>Polyphaga</taxon>
        <taxon>Scarabaeiformia</taxon>
        <taxon>Scarabaeidae</taxon>
        <taxon>Melolonthinae</taxon>
        <taxon>Holotrichia</taxon>
    </lineage>
</organism>
<name>A0ACB9TJ39_HOLOL</name>
<dbReference type="Proteomes" id="UP001056778">
    <property type="component" value="Chromosome 2"/>
</dbReference>
<gene>
    <name evidence="1" type="ORF">MML48_2g00002112</name>
</gene>
<dbReference type="EMBL" id="CM043016">
    <property type="protein sequence ID" value="KAI4466824.1"/>
    <property type="molecule type" value="Genomic_DNA"/>
</dbReference>
<reference evidence="1" key="1">
    <citation type="submission" date="2022-04" db="EMBL/GenBank/DDBJ databases">
        <title>Chromosome-scale genome assembly of Holotrichia oblita Faldermann.</title>
        <authorList>
            <person name="Rongchong L."/>
        </authorList>
    </citation>
    <scope>NUCLEOTIDE SEQUENCE</scope>
    <source>
        <strain evidence="1">81SQS9</strain>
    </source>
</reference>